<dbReference type="EMBL" id="LJIG01016319">
    <property type="protein sequence ID" value="KRT80957.1"/>
    <property type="molecule type" value="Genomic_DNA"/>
</dbReference>
<reference evidence="3 4" key="1">
    <citation type="submission" date="2015-09" db="EMBL/GenBank/DDBJ databases">
        <title>Draft genome of the scarab beetle Oryctes borbonicus.</title>
        <authorList>
            <person name="Meyer J.M."/>
            <person name="Markov G.V."/>
            <person name="Baskaran P."/>
            <person name="Herrmann M."/>
            <person name="Sommer R.J."/>
            <person name="Roedelsperger C."/>
        </authorList>
    </citation>
    <scope>NUCLEOTIDE SEQUENCE [LARGE SCALE GENOMIC DNA]</scope>
    <source>
        <strain evidence="3">OB123</strain>
        <tissue evidence="3">Whole animal</tissue>
    </source>
</reference>
<feature type="region of interest" description="Disordered" evidence="1">
    <location>
        <begin position="516"/>
        <end position="535"/>
    </location>
</feature>
<proteinExistence type="predicted"/>
<dbReference type="OrthoDB" id="6925743at2759"/>
<feature type="chain" id="PRO_5006668305" evidence="2">
    <location>
        <begin position="22"/>
        <end position="925"/>
    </location>
</feature>
<evidence type="ECO:0000313" key="3">
    <source>
        <dbReference type="EMBL" id="KRT80957.1"/>
    </source>
</evidence>
<gene>
    <name evidence="3" type="ORF">AMK59_5129</name>
</gene>
<keyword evidence="2" id="KW-0732">Signal</keyword>
<evidence type="ECO:0000256" key="2">
    <source>
        <dbReference type="SAM" id="SignalP"/>
    </source>
</evidence>
<accession>A0A0T6B1L3</accession>
<organism evidence="3 4">
    <name type="scientific">Oryctes borbonicus</name>
    <dbReference type="NCBI Taxonomy" id="1629725"/>
    <lineage>
        <taxon>Eukaryota</taxon>
        <taxon>Metazoa</taxon>
        <taxon>Ecdysozoa</taxon>
        <taxon>Arthropoda</taxon>
        <taxon>Hexapoda</taxon>
        <taxon>Insecta</taxon>
        <taxon>Pterygota</taxon>
        <taxon>Neoptera</taxon>
        <taxon>Endopterygota</taxon>
        <taxon>Coleoptera</taxon>
        <taxon>Polyphaga</taxon>
        <taxon>Scarabaeiformia</taxon>
        <taxon>Scarabaeidae</taxon>
        <taxon>Dynastinae</taxon>
        <taxon>Oryctes</taxon>
    </lineage>
</organism>
<sequence>MEYHVLCMNVLLLAQIPSHSAITTYQDVPRNYRRHIGSPYGKYDVSPNANYWETGLKEAAYRAFLRKGYADPSLKDQIINAPLIGLRNRQTTPFGDITVLARGQIYFSAGGFLFIEDENLYDCDECEDVMKQSYYNHGQMVALWTVKRLRHRDNSGFYRFETEYLISPTSNNNYLKQNGAFDYDIPGYVFVLKNSQVENNNYNNYLQPTPAWYNEEASKYLSSKAGRGYLPPDTTTSFDYYYTTSRPFYIRNDKEWHHHYDPDIIPARNNVEKEVELYKNLLQSLKSIQTTTSTPSSAAPPNMFTTSFRFRDATPFKPSPMYTKYSEPDPLYTTTTPMMTTRSSSQPSTRLTTIGMATKSTIPQMKSTSYSQPSTRPTTEAMAPKVPYPKPTQTTSSTTFKPTSTEYMTVTSSTPKIPTTELKITTEAVKPEKIVHPTSSLEKISTEATYLPGIKTSTQSLLTGPTTKEFKSTQATFTPSTTPITLITAPRSSASKIVAMPKLASPATMLVSKISMTSEPSTKTQNPLSTKPISTTTEGYISTNRIKSTTSMEFDIFNIFDKPKALKEMKHIGNLEVNKDEIKSQTLSFESSTETTPYAETNQASSVVLTIFKDDITTIQPSTPNDNGIKDIYDKPEYFSNVLPTTGYLEETLTYTLNVLEDINKNQSKASISEESLSKSKDDITTRIMPEETTTLEVTTNVVDRIPIEEATTEAFDTTTISSTEKEAATTTIILIKDMPDNNPLPFKNTTPKTLETILSEESISSETQNIETSTMPMIEIEINRNYTQTTKVYKMPRLSVSTRPTPIIYTTPRVRKYKYVKTPKWKNSKSRKFDSISTSKPSTINITTTISSTEKEAATTTITLAKDMPDNNPIPFKNTTPKTLETILSEESISSETQNIETSTMPMIEIEINRNYTQTTKIYK</sequence>
<feature type="compositionally biased region" description="Polar residues" evidence="1">
    <location>
        <begin position="364"/>
        <end position="378"/>
    </location>
</feature>
<comment type="caution">
    <text evidence="3">The sequence shown here is derived from an EMBL/GenBank/DDBJ whole genome shotgun (WGS) entry which is preliminary data.</text>
</comment>
<feature type="compositionally biased region" description="Low complexity" evidence="1">
    <location>
        <begin position="391"/>
        <end position="400"/>
    </location>
</feature>
<protein>
    <submittedName>
        <fullName evidence="3">Uncharacterized protein</fullName>
    </submittedName>
</protein>
<name>A0A0T6B1L3_9SCAR</name>
<keyword evidence="4" id="KW-1185">Reference proteome</keyword>
<feature type="non-terminal residue" evidence="3">
    <location>
        <position position="925"/>
    </location>
</feature>
<feature type="signal peptide" evidence="2">
    <location>
        <begin position="1"/>
        <end position="21"/>
    </location>
</feature>
<feature type="region of interest" description="Disordered" evidence="1">
    <location>
        <begin position="364"/>
        <end position="400"/>
    </location>
</feature>
<evidence type="ECO:0000313" key="4">
    <source>
        <dbReference type="Proteomes" id="UP000051574"/>
    </source>
</evidence>
<dbReference type="Proteomes" id="UP000051574">
    <property type="component" value="Unassembled WGS sequence"/>
</dbReference>
<dbReference type="AlphaFoldDB" id="A0A0T6B1L3"/>
<evidence type="ECO:0000256" key="1">
    <source>
        <dbReference type="SAM" id="MobiDB-lite"/>
    </source>
</evidence>